<name>A0ACA9KCN9_9GLOM</name>
<keyword evidence="2" id="KW-1185">Reference proteome</keyword>
<sequence length="1447" mass="165828">MHSILKNDTSKIYKEYHPHFGDLPFKLNTYFKCRDTTFLECNGINFVIYTALSESVAAENSSSYFSLIDEFLGRGLISSNIISDQDLYNQALDVIKSGQYLSLPTSISLFEFALSLHTKAPAIQAYYHYYNATVVPSTKDYIENHEHMKFDSDCDVWVNWYSKQACSIEEFKKLTGINDDNKFNMDINIESDAPFPKLLPFDHILQYNEITPTAILYADLLSQNFSTFHKFLSDLAKNGVISYVLRYRPPKENCDALYLSGYGVELALKNTDYIVIDDRKVETGDANESDESVNQEPALQEKPSIDHLFDQQISEIRPLKYGEIKATQFVLEAQNPLLALSQLSQDFPKYSVPISQITLNSSFEAEILFNQRYNTGLERNSIWINGLNIDTSSVNPFSLLKTLHRERQIILSLKSLGLSLQQSLELLASPIIVESKSSQELFRGVFDVRDKSEKEHVVVWLNDLEKDERYAHWPSRIIELLRPVYPGQMRYIRRNLFSVLFVLDLSSVGSLKIITEYVNMIIAREIPIRFGVVPMFSDDQSNSRIFYYLVDQYSTSFAMNFLTQIYSEIHKSPKDFDEIIKKTYKNIVDENKLDDKKDHSTFEDIIKSDESPVSEQMKGAAEFIRRFQISPKSNGVFFVNGKYFDMDENYQRNMIQMISEYTGFLQQKVYVGEIKEGTNIYDYFMSMPNVPARRNSYIFVSDTQPLRVVNLVSDKEGNSVPINNLRYTHSENQTGEEIFVTILVVSDFNKEYGVMQGLEALNFLSVFREFLDKISIDKKHVEGGSDKNQIPIGETINSAISAGWQMIDNLKADKYWKDMKPFIKNLLKLKNGETAFIIVGPINPEDLFTIDDFELLTDTEFIERISPVIEAATSVVSVSGVSDVPVGLFDNEDNKRNLLYQTIKSDYGRIKIGQEETATYHIAAVVDPLSQTAQKLSTILMTLSQIEGVYTDVYLYPQLNLKELPIKRFYRYVLEPRLTFNITTGSLIPPTAHFAHLPEDPLLTLGMDVIQSWLVAPKASIHDLDNIRLANLDSRSRVKGVDALFELKNILVEGHAFDITSSAPPSGLQLLLGTSNYPEMVDTIVMANFGYLQLKANPGVWTLTLREGRSKEIYDILSVGSEGWFSRTVNETGNEIVLNSFEGLIIYPRLVRKPGKENEDIYKDDASDSIWDYFRFTSKQDIPKQNKADINIFSVASGHLYERFLSVMILSDFIPHMAREYGFEYELVTYKWPHWLRGQTEKQRTIWGYKILFLDVLFPLSLDKVIFVDADQIVRTDLKELVDMDLDGAPYGYTPFCDNRPEMDGFRFWKSGYWSDHLKGKPYHISALYVVDLQRFRHMAAGDKIRGQYQYLSADPNSLSNLDQDLPNNIQQIVPIFSLPQEWLWAKRQIPEWESYDNEVAALAARIAQQKVPISDNQQSIPEKTGSRKTEPTTSIIAAPVTPHDEL</sequence>
<evidence type="ECO:0000313" key="1">
    <source>
        <dbReference type="EMBL" id="CAG8465787.1"/>
    </source>
</evidence>
<comment type="caution">
    <text evidence="1">The sequence shown here is derived from an EMBL/GenBank/DDBJ whole genome shotgun (WGS) entry which is preliminary data.</text>
</comment>
<proteinExistence type="predicted"/>
<dbReference type="Proteomes" id="UP000789860">
    <property type="component" value="Unassembled WGS sequence"/>
</dbReference>
<accession>A0ACA9KCN9</accession>
<evidence type="ECO:0000313" key="2">
    <source>
        <dbReference type="Proteomes" id="UP000789860"/>
    </source>
</evidence>
<organism evidence="1 2">
    <name type="scientific">Scutellospora calospora</name>
    <dbReference type="NCBI Taxonomy" id="85575"/>
    <lineage>
        <taxon>Eukaryota</taxon>
        <taxon>Fungi</taxon>
        <taxon>Fungi incertae sedis</taxon>
        <taxon>Mucoromycota</taxon>
        <taxon>Glomeromycotina</taxon>
        <taxon>Glomeromycetes</taxon>
        <taxon>Diversisporales</taxon>
        <taxon>Gigasporaceae</taxon>
        <taxon>Scutellospora</taxon>
    </lineage>
</organism>
<gene>
    <name evidence="1" type="ORF">SCALOS_LOCUS1814</name>
</gene>
<protein>
    <submittedName>
        <fullName evidence="1">2505_t:CDS:1</fullName>
    </submittedName>
</protein>
<dbReference type="EMBL" id="CAJVPM010001378">
    <property type="protein sequence ID" value="CAG8465787.1"/>
    <property type="molecule type" value="Genomic_DNA"/>
</dbReference>
<reference evidence="1" key="1">
    <citation type="submission" date="2021-06" db="EMBL/GenBank/DDBJ databases">
        <authorList>
            <person name="Kallberg Y."/>
            <person name="Tangrot J."/>
            <person name="Rosling A."/>
        </authorList>
    </citation>
    <scope>NUCLEOTIDE SEQUENCE</scope>
    <source>
        <strain evidence="1">AU212A</strain>
    </source>
</reference>